<evidence type="ECO:0000259" key="2">
    <source>
        <dbReference type="PROSITE" id="PS52035"/>
    </source>
</evidence>
<comment type="similarity">
    <text evidence="1">Belongs to the peptidase M14 family.</text>
</comment>
<organism evidence="3 4">
    <name type="scientific">Pseudidiomarina aquimaris</name>
    <dbReference type="NCBI Taxonomy" id="641841"/>
    <lineage>
        <taxon>Bacteria</taxon>
        <taxon>Pseudomonadati</taxon>
        <taxon>Pseudomonadota</taxon>
        <taxon>Gammaproteobacteria</taxon>
        <taxon>Alteromonadales</taxon>
        <taxon>Idiomarinaceae</taxon>
        <taxon>Pseudidiomarina</taxon>
    </lineage>
</organism>
<dbReference type="Gene3D" id="3.40.630.10">
    <property type="entry name" value="Zn peptidases"/>
    <property type="match status" value="1"/>
</dbReference>
<dbReference type="Pfam" id="PF00246">
    <property type="entry name" value="Peptidase_M14"/>
    <property type="match status" value="1"/>
</dbReference>
<gene>
    <name evidence="3" type="ORF">CWE21_09460</name>
</gene>
<dbReference type="GO" id="GO:0006508">
    <property type="term" value="P:proteolysis"/>
    <property type="evidence" value="ECO:0007669"/>
    <property type="project" value="InterPro"/>
</dbReference>
<dbReference type="EMBL" id="PIPT01000007">
    <property type="protein sequence ID" value="RUO46825.1"/>
    <property type="molecule type" value="Genomic_DNA"/>
</dbReference>
<dbReference type="PROSITE" id="PS52035">
    <property type="entry name" value="PEPTIDASE_M14"/>
    <property type="match status" value="1"/>
</dbReference>
<dbReference type="RefSeq" id="WP_126834202.1">
    <property type="nucleotide sequence ID" value="NZ_PIPT01000007.1"/>
</dbReference>
<name>A0A432XDP2_9GAMM</name>
<dbReference type="InterPro" id="IPR000834">
    <property type="entry name" value="Peptidase_M14"/>
</dbReference>
<comment type="caution">
    <text evidence="3">The sequence shown here is derived from an EMBL/GenBank/DDBJ whole genome shotgun (WGS) entry which is preliminary data.</text>
</comment>
<reference evidence="4" key="1">
    <citation type="journal article" date="2018" name="Front. Microbiol.">
        <title>Genome-Based Analysis Reveals the Taxonomy and Diversity of the Family Idiomarinaceae.</title>
        <authorList>
            <person name="Liu Y."/>
            <person name="Lai Q."/>
            <person name="Shao Z."/>
        </authorList>
    </citation>
    <scope>NUCLEOTIDE SEQUENCE [LARGE SCALE GENOMIC DNA]</scope>
    <source>
        <strain evidence="4">SW15</strain>
    </source>
</reference>
<evidence type="ECO:0000256" key="1">
    <source>
        <dbReference type="PROSITE-ProRule" id="PRU01379"/>
    </source>
</evidence>
<dbReference type="OrthoDB" id="9758209at2"/>
<keyword evidence="4" id="KW-1185">Reference proteome</keyword>
<comment type="caution">
    <text evidence="1">Lacks conserved residue(s) required for the propagation of feature annotation.</text>
</comment>
<evidence type="ECO:0000313" key="3">
    <source>
        <dbReference type="EMBL" id="RUO46825.1"/>
    </source>
</evidence>
<feature type="domain" description="Peptidase M14" evidence="2">
    <location>
        <begin position="26"/>
        <end position="287"/>
    </location>
</feature>
<dbReference type="GO" id="GO:0004181">
    <property type="term" value="F:metallocarboxypeptidase activity"/>
    <property type="evidence" value="ECO:0007669"/>
    <property type="project" value="InterPro"/>
</dbReference>
<evidence type="ECO:0000313" key="4">
    <source>
        <dbReference type="Proteomes" id="UP000286678"/>
    </source>
</evidence>
<accession>A0A432XDP2</accession>
<dbReference type="AlphaFoldDB" id="A0A432XDP2"/>
<sequence length="386" mass="42693">MPHPNQTFTELESRWHTERWPHLAKRQLTYNDIEPALDALAANEQLAHTVIGSSYLGTPIRRLSLGQGPMVVLAWTQMHGNESTATAAVLDWLQLLLNEQPTDLPADWQELVTLHVIPMLNPDGAAAGTRETAQGIDMNRDALAQQTPEGRLLWQQVQTLKPSVAFNLHDQNPYYAAGEGGDPATIAFLAPAYHPDKHVDGARLRAKQLIAHMRQVLSHWLPNGIGRYDDTYSQRSFGDAIAGTGASTILIESGEHRDDPSRQVARRLNVMALQAGLAALLSGVYQDYSLADYYAIPDNVSDGFVDIRIRNLTIDDGEHPPYQVDVCLNRDPDHQQSYLLEFVGDSTGQQGLEEVSGTGLKWQQLPQLGAVANSLLAHVREQLSQR</sequence>
<proteinExistence type="inferred from homology"/>
<protein>
    <submittedName>
        <fullName evidence="3">Peptidase M14</fullName>
    </submittedName>
</protein>
<dbReference type="SUPFAM" id="SSF53187">
    <property type="entry name" value="Zn-dependent exopeptidases"/>
    <property type="match status" value="1"/>
</dbReference>
<dbReference type="GO" id="GO:0008270">
    <property type="term" value="F:zinc ion binding"/>
    <property type="evidence" value="ECO:0007669"/>
    <property type="project" value="InterPro"/>
</dbReference>
<dbReference type="Proteomes" id="UP000286678">
    <property type="component" value="Unassembled WGS sequence"/>
</dbReference>